<comment type="caution">
    <text evidence="2">The sequence shown here is derived from an EMBL/GenBank/DDBJ whole genome shotgun (WGS) entry which is preliminary data.</text>
</comment>
<name>A0A5N6NMS2_9ASTR</name>
<gene>
    <name evidence="2" type="ORF">E3N88_19287</name>
</gene>
<organism evidence="2 3">
    <name type="scientific">Mikania micrantha</name>
    <name type="common">bitter vine</name>
    <dbReference type="NCBI Taxonomy" id="192012"/>
    <lineage>
        <taxon>Eukaryota</taxon>
        <taxon>Viridiplantae</taxon>
        <taxon>Streptophyta</taxon>
        <taxon>Embryophyta</taxon>
        <taxon>Tracheophyta</taxon>
        <taxon>Spermatophyta</taxon>
        <taxon>Magnoliopsida</taxon>
        <taxon>eudicotyledons</taxon>
        <taxon>Gunneridae</taxon>
        <taxon>Pentapetalae</taxon>
        <taxon>asterids</taxon>
        <taxon>campanulids</taxon>
        <taxon>Asterales</taxon>
        <taxon>Asteraceae</taxon>
        <taxon>Asteroideae</taxon>
        <taxon>Heliantheae alliance</taxon>
        <taxon>Eupatorieae</taxon>
        <taxon>Mikania</taxon>
    </lineage>
</organism>
<feature type="compositionally biased region" description="Polar residues" evidence="1">
    <location>
        <begin position="20"/>
        <end position="29"/>
    </location>
</feature>
<dbReference type="AlphaFoldDB" id="A0A5N6NMS2"/>
<evidence type="ECO:0000313" key="3">
    <source>
        <dbReference type="Proteomes" id="UP000326396"/>
    </source>
</evidence>
<dbReference type="Proteomes" id="UP000326396">
    <property type="component" value="Linkage Group LG18"/>
</dbReference>
<feature type="region of interest" description="Disordered" evidence="1">
    <location>
        <begin position="1"/>
        <end position="34"/>
    </location>
</feature>
<accession>A0A5N6NMS2</accession>
<protein>
    <submittedName>
        <fullName evidence="2">Uncharacterized protein</fullName>
    </submittedName>
</protein>
<proteinExistence type="predicted"/>
<evidence type="ECO:0000256" key="1">
    <source>
        <dbReference type="SAM" id="MobiDB-lite"/>
    </source>
</evidence>
<reference evidence="2 3" key="1">
    <citation type="submission" date="2019-05" db="EMBL/GenBank/DDBJ databases">
        <title>Mikania micrantha, genome provides insights into the molecular mechanism of rapid growth.</title>
        <authorList>
            <person name="Liu B."/>
        </authorList>
    </citation>
    <scope>NUCLEOTIDE SEQUENCE [LARGE SCALE GENOMIC DNA]</scope>
    <source>
        <strain evidence="2">NLD-2019</strain>
        <tissue evidence="2">Leaf</tissue>
    </source>
</reference>
<evidence type="ECO:0000313" key="2">
    <source>
        <dbReference type="EMBL" id="KAD4982616.1"/>
    </source>
</evidence>
<dbReference type="EMBL" id="SZYD01000010">
    <property type="protein sequence ID" value="KAD4982616.1"/>
    <property type="molecule type" value="Genomic_DNA"/>
</dbReference>
<keyword evidence="3" id="KW-1185">Reference proteome</keyword>
<sequence length="121" mass="13775">MKDKHSGSNRMKSSFHAKTLKTSNAITAKSSDREMLHGCNELPSQMEDNEYHHCQSEDAKDSSIILPFNHHSPTKVYHLLREVTISPKYPKMDVKVKGKLGRRVSDERLVIEAGVGEERRT</sequence>